<accession>D6Z6H6</accession>
<dbReference type="GO" id="GO:0051604">
    <property type="term" value="P:protein maturation"/>
    <property type="evidence" value="ECO:0007669"/>
    <property type="project" value="InterPro"/>
</dbReference>
<dbReference type="EMBL" id="CP001940">
    <property type="protein sequence ID" value="ADH84935.1"/>
    <property type="molecule type" value="Genomic_DNA"/>
</dbReference>
<proteinExistence type="inferred from homology"/>
<gene>
    <name evidence="10" type="ordered locus">DaAHT2_0224</name>
</gene>
<dbReference type="RefSeq" id="WP_013162466.1">
    <property type="nucleotide sequence ID" value="NC_014216.1"/>
</dbReference>
<sequence>MCDDCGCGPGAEGVSYTLAGKKAGPGTRHGAGHHHHHGRQDGGGADDGAAAGRRLQVARDVLAYNNQQAEHNRQHFKACRVLALNLVSSPGSGKTTLLEQTIRRLGGARPVAVIEGDQQTLLDAERIEKTGVPVVQVNTGAGCHLDAAMVHRALHELELADDSLLFIENVGNLVCPAMFDLGEAAKVVIISVTEGEDKPLKYPAMFAAARLCLINKIDLLPHLDFDLAKCREYARRVNPDLQFIAISARSGEGMEEWLAALANLAATDPEGARAG</sequence>
<organism evidence="10 11">
    <name type="scientific">Desulfurivibrio alkaliphilus (strain DSM 19089 / UNIQEM U267 / AHT2)</name>
    <dbReference type="NCBI Taxonomy" id="589865"/>
    <lineage>
        <taxon>Bacteria</taxon>
        <taxon>Pseudomonadati</taxon>
        <taxon>Thermodesulfobacteriota</taxon>
        <taxon>Desulfobulbia</taxon>
        <taxon>Desulfobulbales</taxon>
        <taxon>Desulfobulbaceae</taxon>
        <taxon>Desulfurivibrio</taxon>
    </lineage>
</organism>
<keyword evidence="2" id="KW-0533">Nickel</keyword>
<evidence type="ECO:0000256" key="4">
    <source>
        <dbReference type="ARBA" id="ARBA00022741"/>
    </source>
</evidence>
<keyword evidence="6" id="KW-0862">Zinc</keyword>
<dbReference type="HOGENOM" id="CLU_056148_0_0_7"/>
<dbReference type="STRING" id="589865.DaAHT2_0224"/>
<dbReference type="InParanoid" id="D6Z6H6"/>
<evidence type="ECO:0000256" key="3">
    <source>
        <dbReference type="ARBA" id="ARBA00022723"/>
    </source>
</evidence>
<dbReference type="NCBIfam" id="TIGR00073">
    <property type="entry name" value="hypB"/>
    <property type="match status" value="1"/>
</dbReference>
<dbReference type="SUPFAM" id="SSF52540">
    <property type="entry name" value="P-loop containing nucleoside triphosphate hydrolases"/>
    <property type="match status" value="1"/>
</dbReference>
<feature type="domain" description="CobW/HypB/UreG nucleotide-binding" evidence="9">
    <location>
        <begin position="85"/>
        <end position="244"/>
    </location>
</feature>
<evidence type="ECO:0000313" key="11">
    <source>
        <dbReference type="Proteomes" id="UP000001508"/>
    </source>
</evidence>
<dbReference type="PANTHER" id="PTHR30134:SF2">
    <property type="entry name" value="HYDROGENASE MATURATION FACTOR HYPB"/>
    <property type="match status" value="1"/>
</dbReference>
<keyword evidence="4" id="KW-0547">Nucleotide-binding</keyword>
<reference evidence="11" key="1">
    <citation type="submission" date="2010-02" db="EMBL/GenBank/DDBJ databases">
        <title>Complete sequence of Desulfurivibrio alkaliphilus AHT2.</title>
        <authorList>
            <consortium name="US DOE Joint Genome Institute"/>
            <person name="Pitluck S."/>
            <person name="Chertkov O."/>
            <person name="Detter J.C."/>
            <person name="Han C."/>
            <person name="Tapia R."/>
            <person name="Larimer F."/>
            <person name="Land M."/>
            <person name="Hauser L."/>
            <person name="Kyrpides N."/>
            <person name="Mikhailova N."/>
            <person name="Sorokin D.Y."/>
            <person name="Muyzer G."/>
            <person name="Woyke T."/>
        </authorList>
    </citation>
    <scope>NUCLEOTIDE SEQUENCE [LARGE SCALE GENOMIC DNA]</scope>
    <source>
        <strain evidence="11">DSM 19089 / UNIQEM U267 / AHT2</strain>
    </source>
</reference>
<keyword evidence="11" id="KW-1185">Reference proteome</keyword>
<dbReference type="InterPro" id="IPR027417">
    <property type="entry name" value="P-loop_NTPase"/>
</dbReference>
<dbReference type="CDD" id="cd05390">
    <property type="entry name" value="HypB"/>
    <property type="match status" value="1"/>
</dbReference>
<evidence type="ECO:0000256" key="7">
    <source>
        <dbReference type="ARBA" id="ARBA00023134"/>
    </source>
</evidence>
<dbReference type="AlphaFoldDB" id="D6Z6H6"/>
<dbReference type="PANTHER" id="PTHR30134">
    <property type="entry name" value="HYDROGENASE PROTEIN ASSEMBLY PROTEIN, NICKEL CHAPERONE"/>
    <property type="match status" value="1"/>
</dbReference>
<dbReference type="InterPro" id="IPR003495">
    <property type="entry name" value="CobW/HypB/UreG_nucleotide-bd"/>
</dbReference>
<dbReference type="Gene3D" id="3.40.50.300">
    <property type="entry name" value="P-loop containing nucleotide triphosphate hydrolases"/>
    <property type="match status" value="1"/>
</dbReference>
<dbReference type="Pfam" id="PF02492">
    <property type="entry name" value="cobW"/>
    <property type="match status" value="1"/>
</dbReference>
<protein>
    <submittedName>
        <fullName evidence="10">Hydrogenase accessory protein HypB</fullName>
    </submittedName>
</protein>
<dbReference type="GO" id="GO:0003924">
    <property type="term" value="F:GTPase activity"/>
    <property type="evidence" value="ECO:0007669"/>
    <property type="project" value="InterPro"/>
</dbReference>
<evidence type="ECO:0000256" key="5">
    <source>
        <dbReference type="ARBA" id="ARBA00022801"/>
    </source>
</evidence>
<evidence type="ECO:0000256" key="2">
    <source>
        <dbReference type="ARBA" id="ARBA00022596"/>
    </source>
</evidence>
<evidence type="ECO:0000313" key="10">
    <source>
        <dbReference type="EMBL" id="ADH84935.1"/>
    </source>
</evidence>
<dbReference type="eggNOG" id="COG0378">
    <property type="taxonomic scope" value="Bacteria"/>
</dbReference>
<comment type="similarity">
    <text evidence="1">Belongs to the SIMIBI class G3E GTPase family. HypB/HupM subfamily.</text>
</comment>
<name>D6Z6H6_DESAT</name>
<dbReference type="GO" id="GO:0005525">
    <property type="term" value="F:GTP binding"/>
    <property type="evidence" value="ECO:0007669"/>
    <property type="project" value="UniProtKB-KW"/>
</dbReference>
<feature type="region of interest" description="Disordered" evidence="8">
    <location>
        <begin position="18"/>
        <end position="49"/>
    </location>
</feature>
<keyword evidence="5" id="KW-0378">Hydrolase</keyword>
<dbReference type="FunCoup" id="D6Z6H6">
    <property type="interactions" value="32"/>
</dbReference>
<dbReference type="OrthoDB" id="9802035at2"/>
<dbReference type="GO" id="GO:0008270">
    <property type="term" value="F:zinc ion binding"/>
    <property type="evidence" value="ECO:0007669"/>
    <property type="project" value="TreeGrafter"/>
</dbReference>
<dbReference type="KEGG" id="dak:DaAHT2_0224"/>
<keyword evidence="7" id="KW-0342">GTP-binding</keyword>
<evidence type="ECO:0000259" key="9">
    <source>
        <dbReference type="Pfam" id="PF02492"/>
    </source>
</evidence>
<keyword evidence="3" id="KW-0479">Metal-binding</keyword>
<evidence type="ECO:0000256" key="8">
    <source>
        <dbReference type="SAM" id="MobiDB-lite"/>
    </source>
</evidence>
<dbReference type="GO" id="GO:0016151">
    <property type="term" value="F:nickel cation binding"/>
    <property type="evidence" value="ECO:0007669"/>
    <property type="project" value="InterPro"/>
</dbReference>
<dbReference type="InterPro" id="IPR004392">
    <property type="entry name" value="Hyd_mat_HypB"/>
</dbReference>
<dbReference type="Proteomes" id="UP000001508">
    <property type="component" value="Chromosome"/>
</dbReference>
<evidence type="ECO:0000256" key="6">
    <source>
        <dbReference type="ARBA" id="ARBA00022833"/>
    </source>
</evidence>
<evidence type="ECO:0000256" key="1">
    <source>
        <dbReference type="ARBA" id="ARBA00006211"/>
    </source>
</evidence>